<reference evidence="9 10" key="1">
    <citation type="submission" date="2018-10" db="EMBL/GenBank/DDBJ databases">
        <title>Histidinibacterium lentulum gen. nov., sp. nov., a marine bacterium from the culture broth of Picochlorum sp. 122.</title>
        <authorList>
            <person name="Wang G."/>
        </authorList>
    </citation>
    <scope>NUCLEOTIDE SEQUENCE [LARGE SCALE GENOMIC DNA]</scope>
    <source>
        <strain evidence="9 10">B17</strain>
    </source>
</reference>
<dbReference type="Gene3D" id="3.50.50.60">
    <property type="entry name" value="FAD/NAD(P)-binding domain"/>
    <property type="match status" value="1"/>
</dbReference>
<evidence type="ECO:0000256" key="3">
    <source>
        <dbReference type="ARBA" id="ARBA00022630"/>
    </source>
</evidence>
<evidence type="ECO:0000256" key="2">
    <source>
        <dbReference type="ARBA" id="ARBA00007532"/>
    </source>
</evidence>
<dbReference type="SUPFAM" id="SSF51905">
    <property type="entry name" value="FAD/NAD(P)-binding domain"/>
    <property type="match status" value="1"/>
</dbReference>
<evidence type="ECO:0000313" key="10">
    <source>
        <dbReference type="Proteomes" id="UP000268016"/>
    </source>
</evidence>
<accession>A0A3N2R662</accession>
<dbReference type="PROSITE" id="PS00076">
    <property type="entry name" value="PYRIDINE_REDOX_1"/>
    <property type="match status" value="1"/>
</dbReference>
<comment type="cofactor">
    <cofactor evidence="1">
        <name>FAD</name>
        <dbReference type="ChEBI" id="CHEBI:57692"/>
    </cofactor>
</comment>
<comment type="caution">
    <text evidence="9">The sequence shown here is derived from an EMBL/GenBank/DDBJ whole genome shotgun (WGS) entry which is preliminary data.</text>
</comment>
<dbReference type="InterPro" id="IPR012999">
    <property type="entry name" value="Pyr_OxRdtase_I_AS"/>
</dbReference>
<keyword evidence="3" id="KW-0285">Flavoprotein</keyword>
<dbReference type="GO" id="GO:0006749">
    <property type="term" value="P:glutathione metabolic process"/>
    <property type="evidence" value="ECO:0007669"/>
    <property type="project" value="TreeGrafter"/>
</dbReference>
<comment type="similarity">
    <text evidence="2">Belongs to the class-I pyridine nucleotide-disulfide oxidoreductase family.</text>
</comment>
<dbReference type="InterPro" id="IPR046952">
    <property type="entry name" value="GSHR/TRXR-like"/>
</dbReference>
<evidence type="ECO:0000256" key="1">
    <source>
        <dbReference type="ARBA" id="ARBA00001974"/>
    </source>
</evidence>
<sequence>MEQSFDAIVVGGGSAGLSFARTAADLGASVALIEPGPIGGTCVNRGCVPKKLLWDAAWRHVRRGLLPGASPPPPDFGPLQAAIGTKLRAIHASYEEDLARRGVLRLSAAATVHRDGSVEVSGERLRSDRVILACGARPTALDIPGAELALTSDDLLCWTTLPSSAVFLGAGYIGCELAGILAALGVEVSLVDPSDRILDGFDPDLAGAALDILRERGLTVHLGATPARITDENGARRVHFDDGGSIAAECIVNATGRSPNVDRLGPISSKLETAKSGAVVVDETFRTALPGVHAIGDAADRLPLTPVATRDGETLAQQLFAADPPAPIDLAFVATAAFVMPPVAQVGDPDRGRAAGGQDLAQTALAPEQHWSTRTLKKIAPGGTDICGVALMSDAAAEMIAPFAALVAGGRVAATGVHPTFGEDLISGED</sequence>
<dbReference type="AlphaFoldDB" id="A0A3N2R662"/>
<keyword evidence="10" id="KW-1185">Reference proteome</keyword>
<evidence type="ECO:0000256" key="7">
    <source>
        <dbReference type="ARBA" id="ARBA00023284"/>
    </source>
</evidence>
<dbReference type="GO" id="GO:0005829">
    <property type="term" value="C:cytosol"/>
    <property type="evidence" value="ECO:0007669"/>
    <property type="project" value="TreeGrafter"/>
</dbReference>
<evidence type="ECO:0000259" key="8">
    <source>
        <dbReference type="Pfam" id="PF07992"/>
    </source>
</evidence>
<dbReference type="InterPro" id="IPR036188">
    <property type="entry name" value="FAD/NAD-bd_sf"/>
</dbReference>
<dbReference type="EMBL" id="RDRB01000003">
    <property type="protein sequence ID" value="ROU02888.1"/>
    <property type="molecule type" value="Genomic_DNA"/>
</dbReference>
<dbReference type="PANTHER" id="PTHR42737:SF2">
    <property type="entry name" value="GLUTATHIONE REDUCTASE"/>
    <property type="match status" value="1"/>
</dbReference>
<keyword evidence="6" id="KW-1015">Disulfide bond</keyword>
<keyword evidence="5" id="KW-0560">Oxidoreductase</keyword>
<dbReference type="PRINTS" id="PR00368">
    <property type="entry name" value="FADPNR"/>
</dbReference>
<evidence type="ECO:0000256" key="6">
    <source>
        <dbReference type="ARBA" id="ARBA00023157"/>
    </source>
</evidence>
<organism evidence="9 10">
    <name type="scientific">Histidinibacterium lentulum</name>
    <dbReference type="NCBI Taxonomy" id="2480588"/>
    <lineage>
        <taxon>Bacteria</taxon>
        <taxon>Pseudomonadati</taxon>
        <taxon>Pseudomonadota</taxon>
        <taxon>Alphaproteobacteria</taxon>
        <taxon>Rhodobacterales</taxon>
        <taxon>Paracoccaceae</taxon>
        <taxon>Histidinibacterium</taxon>
    </lineage>
</organism>
<feature type="domain" description="FAD/NAD(P)-binding" evidence="8">
    <location>
        <begin position="6"/>
        <end position="312"/>
    </location>
</feature>
<protein>
    <submittedName>
        <fullName evidence="9">NAD(P)/FAD-dependent oxidoreductase</fullName>
    </submittedName>
</protein>
<keyword evidence="4" id="KW-0274">FAD</keyword>
<keyword evidence="7" id="KW-0676">Redox-active center</keyword>
<evidence type="ECO:0000256" key="5">
    <source>
        <dbReference type="ARBA" id="ARBA00023002"/>
    </source>
</evidence>
<dbReference type="PRINTS" id="PR00411">
    <property type="entry name" value="PNDRDTASEI"/>
</dbReference>
<evidence type="ECO:0000256" key="4">
    <source>
        <dbReference type="ARBA" id="ARBA00022827"/>
    </source>
</evidence>
<name>A0A3N2R662_9RHOB</name>
<gene>
    <name evidence="9" type="ORF">EAT49_06185</name>
</gene>
<dbReference type="InterPro" id="IPR016156">
    <property type="entry name" value="FAD/NAD-linked_Rdtase_dimer_sf"/>
</dbReference>
<evidence type="ECO:0000313" key="9">
    <source>
        <dbReference type="EMBL" id="ROU02888.1"/>
    </source>
</evidence>
<proteinExistence type="inferred from homology"/>
<dbReference type="PANTHER" id="PTHR42737">
    <property type="entry name" value="GLUTATHIONE REDUCTASE"/>
    <property type="match status" value="1"/>
</dbReference>
<dbReference type="Proteomes" id="UP000268016">
    <property type="component" value="Unassembled WGS sequence"/>
</dbReference>
<dbReference type="GO" id="GO:0004362">
    <property type="term" value="F:glutathione-disulfide reductase (NADPH) activity"/>
    <property type="evidence" value="ECO:0007669"/>
    <property type="project" value="TreeGrafter"/>
</dbReference>
<dbReference type="GO" id="GO:0050660">
    <property type="term" value="F:flavin adenine dinucleotide binding"/>
    <property type="evidence" value="ECO:0007669"/>
    <property type="project" value="InterPro"/>
</dbReference>
<dbReference type="GO" id="GO:0034599">
    <property type="term" value="P:cellular response to oxidative stress"/>
    <property type="evidence" value="ECO:0007669"/>
    <property type="project" value="TreeGrafter"/>
</dbReference>
<dbReference type="InterPro" id="IPR023753">
    <property type="entry name" value="FAD/NAD-binding_dom"/>
</dbReference>
<dbReference type="Pfam" id="PF07992">
    <property type="entry name" value="Pyr_redox_2"/>
    <property type="match status" value="1"/>
</dbReference>
<dbReference type="RefSeq" id="WP_148078729.1">
    <property type="nucleotide sequence ID" value="NZ_ML119083.1"/>
</dbReference>
<dbReference type="OrthoDB" id="9764616at2"/>
<dbReference type="GO" id="GO:0045454">
    <property type="term" value="P:cell redox homeostasis"/>
    <property type="evidence" value="ECO:0007669"/>
    <property type="project" value="InterPro"/>
</dbReference>
<dbReference type="SUPFAM" id="SSF55424">
    <property type="entry name" value="FAD/NAD-linked reductases, dimerisation (C-terminal) domain"/>
    <property type="match status" value="1"/>
</dbReference>